<dbReference type="Proteomes" id="UP000765509">
    <property type="component" value="Unassembled WGS sequence"/>
</dbReference>
<gene>
    <name evidence="1" type="ORF">O181_095953</name>
</gene>
<protein>
    <submittedName>
        <fullName evidence="1">Uncharacterized protein</fullName>
    </submittedName>
</protein>
<comment type="caution">
    <text evidence="1">The sequence shown here is derived from an EMBL/GenBank/DDBJ whole genome shotgun (WGS) entry which is preliminary data.</text>
</comment>
<name>A0A9Q3J4U2_9BASI</name>
<accession>A0A9Q3J4U2</accession>
<dbReference type="PANTHER" id="PTHR11439">
    <property type="entry name" value="GAG-POL-RELATED RETROTRANSPOSON"/>
    <property type="match status" value="1"/>
</dbReference>
<proteinExistence type="predicted"/>
<dbReference type="OrthoDB" id="430476at2759"/>
<keyword evidence="2" id="KW-1185">Reference proteome</keyword>
<dbReference type="PANTHER" id="PTHR11439:SF483">
    <property type="entry name" value="PEPTIDE SYNTHASE GLIP-LIKE, PUTATIVE (AFU_ORTHOLOGUE AFUA_3G12920)-RELATED"/>
    <property type="match status" value="1"/>
</dbReference>
<sequence>MGQRGEQHCWHNSKKMDGGFEFFQPALIRKLCSLDASNITTSQPLLNMDLASGKARTIDKDYLSQIGMLLYVAQATRLDIMYVVNFLARFSMNTKNRHWMALDHLINYVWGTSKKSLILGPSQEQDILNVFVDANWGGKGSRSQHGYVGLLWGAPIMWNSKRQTCIALYTFQAEYMAMLYASKAFLWISQGLIGIAGNFTPTLVLDNKAAIQIAGDSGSRKNLRHIRQEFHLTTELLTTTKIKIWWISTEQQKADIMTKALGKNKVQCFYKGILE</sequence>
<evidence type="ECO:0000313" key="2">
    <source>
        <dbReference type="Proteomes" id="UP000765509"/>
    </source>
</evidence>
<dbReference type="CDD" id="cd09272">
    <property type="entry name" value="RNase_HI_RT_Ty1"/>
    <property type="match status" value="1"/>
</dbReference>
<dbReference type="AlphaFoldDB" id="A0A9Q3J4U2"/>
<evidence type="ECO:0000313" key="1">
    <source>
        <dbReference type="EMBL" id="MBW0556238.1"/>
    </source>
</evidence>
<organism evidence="1 2">
    <name type="scientific">Austropuccinia psidii MF-1</name>
    <dbReference type="NCBI Taxonomy" id="1389203"/>
    <lineage>
        <taxon>Eukaryota</taxon>
        <taxon>Fungi</taxon>
        <taxon>Dikarya</taxon>
        <taxon>Basidiomycota</taxon>
        <taxon>Pucciniomycotina</taxon>
        <taxon>Pucciniomycetes</taxon>
        <taxon>Pucciniales</taxon>
        <taxon>Sphaerophragmiaceae</taxon>
        <taxon>Austropuccinia</taxon>
    </lineage>
</organism>
<reference evidence="1" key="1">
    <citation type="submission" date="2021-03" db="EMBL/GenBank/DDBJ databases">
        <title>Draft genome sequence of rust myrtle Austropuccinia psidii MF-1, a brazilian biotype.</title>
        <authorList>
            <person name="Quecine M.C."/>
            <person name="Pachon D.M.R."/>
            <person name="Bonatelli M.L."/>
            <person name="Correr F.H."/>
            <person name="Franceschini L.M."/>
            <person name="Leite T.F."/>
            <person name="Margarido G.R.A."/>
            <person name="Almeida C.A."/>
            <person name="Ferrarezi J.A."/>
            <person name="Labate C.A."/>
        </authorList>
    </citation>
    <scope>NUCLEOTIDE SEQUENCE</scope>
    <source>
        <strain evidence="1">MF-1</strain>
    </source>
</reference>
<dbReference type="EMBL" id="AVOT02063598">
    <property type="protein sequence ID" value="MBW0556238.1"/>
    <property type="molecule type" value="Genomic_DNA"/>
</dbReference>